<keyword evidence="9" id="KW-0472">Membrane</keyword>
<keyword evidence="12" id="KW-1185">Reference proteome</keyword>
<proteinExistence type="predicted"/>
<feature type="transmembrane region" description="Helical" evidence="9">
    <location>
        <begin position="27"/>
        <end position="47"/>
    </location>
</feature>
<evidence type="ECO:0000256" key="3">
    <source>
        <dbReference type="ARBA" id="ARBA00022553"/>
    </source>
</evidence>
<evidence type="ECO:0000256" key="1">
    <source>
        <dbReference type="ARBA" id="ARBA00000085"/>
    </source>
</evidence>
<dbReference type="Gene3D" id="3.30.565.10">
    <property type="entry name" value="Histidine kinase-like ATPase, C-terminal domain"/>
    <property type="match status" value="1"/>
</dbReference>
<evidence type="ECO:0000256" key="7">
    <source>
        <dbReference type="ARBA" id="ARBA00022840"/>
    </source>
</evidence>
<keyword evidence="8" id="KW-0902">Two-component regulatory system</keyword>
<feature type="transmembrane region" description="Helical" evidence="9">
    <location>
        <begin position="119"/>
        <end position="140"/>
    </location>
</feature>
<keyword evidence="9" id="KW-1133">Transmembrane helix</keyword>
<dbReference type="InterPro" id="IPR050482">
    <property type="entry name" value="Sensor_HK_TwoCompSys"/>
</dbReference>
<comment type="caution">
    <text evidence="11">The sequence shown here is derived from an EMBL/GenBank/DDBJ whole genome shotgun (WGS) entry which is preliminary data.</text>
</comment>
<feature type="domain" description="Signal transduction histidine kinase subgroup 3 dimerisation and phosphoacceptor" evidence="10">
    <location>
        <begin position="198"/>
        <end position="272"/>
    </location>
</feature>
<keyword evidence="9" id="KW-0812">Transmembrane</keyword>
<dbReference type="PANTHER" id="PTHR24421:SF10">
    <property type="entry name" value="NITRATE_NITRITE SENSOR PROTEIN NARQ"/>
    <property type="match status" value="1"/>
</dbReference>
<evidence type="ECO:0000256" key="4">
    <source>
        <dbReference type="ARBA" id="ARBA00022679"/>
    </source>
</evidence>
<feature type="transmembrane region" description="Helical" evidence="9">
    <location>
        <begin position="59"/>
        <end position="77"/>
    </location>
</feature>
<evidence type="ECO:0000256" key="6">
    <source>
        <dbReference type="ARBA" id="ARBA00022777"/>
    </source>
</evidence>
<sequence>MVPAARSLPSTRGPGLLPPGRRTARDLGVDVAVFVVACAVAVAEYPLTVAADHYGLPEWIRTAEPFLAAVACLSLWWRRRFPTALGLLAAGLLAVSNLALGAALVLLFSLALHRGWRHAVPVTALAWLLSVPYVVLYFPGTIGDPLLWTVLLGLMLALVATAGLAVRARRELVLSLRRHAENLARTHVRDLADARRDERARIAREMHDVLAHRISLLSVHAGALEYRSAAAADGTAAALPPGELRDAAAVVRDNAHRALEDLQEVLHVLRDPASGDESWSPPPSADRLPALLAEARSGGQPVRDDLADAVHELPEVLQRSVYRIVQEGLTNARKHAPGAEVRVRVGGGHGDELVVEIVNAVPVGVTGREIPGAGTGLTGVAERVTLHGGTLTHGVDAGRFRLVARIPWPA</sequence>
<dbReference type="GO" id="GO:0046983">
    <property type="term" value="F:protein dimerization activity"/>
    <property type="evidence" value="ECO:0007669"/>
    <property type="project" value="InterPro"/>
</dbReference>
<accession>A0A4Q7UUH1</accession>
<evidence type="ECO:0000256" key="8">
    <source>
        <dbReference type="ARBA" id="ARBA00023012"/>
    </source>
</evidence>
<name>A0A4Q7UUH1_PSEST</name>
<feature type="transmembrane region" description="Helical" evidence="9">
    <location>
        <begin position="83"/>
        <end position="112"/>
    </location>
</feature>
<dbReference type="InterPro" id="IPR011712">
    <property type="entry name" value="Sig_transdc_His_kin_sub3_dim/P"/>
</dbReference>
<dbReference type="EMBL" id="SHKL01000001">
    <property type="protein sequence ID" value="RZT85396.1"/>
    <property type="molecule type" value="Genomic_DNA"/>
</dbReference>
<dbReference type="CDD" id="cd16917">
    <property type="entry name" value="HATPase_UhpB-NarQ-NarX-like"/>
    <property type="match status" value="1"/>
</dbReference>
<keyword evidence="4" id="KW-0808">Transferase</keyword>
<reference evidence="11 12" key="1">
    <citation type="submission" date="2019-02" db="EMBL/GenBank/DDBJ databases">
        <title>Sequencing the genomes of 1000 actinobacteria strains.</title>
        <authorList>
            <person name="Klenk H.-P."/>
        </authorList>
    </citation>
    <scope>NUCLEOTIDE SEQUENCE [LARGE SCALE GENOMIC DNA]</scope>
    <source>
        <strain evidence="11 12">DSM 45779</strain>
    </source>
</reference>
<evidence type="ECO:0000313" key="11">
    <source>
        <dbReference type="EMBL" id="RZT85396.1"/>
    </source>
</evidence>
<evidence type="ECO:0000256" key="5">
    <source>
        <dbReference type="ARBA" id="ARBA00022741"/>
    </source>
</evidence>
<comment type="catalytic activity">
    <reaction evidence="1">
        <text>ATP + protein L-histidine = ADP + protein N-phospho-L-histidine.</text>
        <dbReference type="EC" id="2.7.13.3"/>
    </reaction>
</comment>
<dbReference type="PANTHER" id="PTHR24421">
    <property type="entry name" value="NITRATE/NITRITE SENSOR PROTEIN NARX-RELATED"/>
    <property type="match status" value="1"/>
</dbReference>
<dbReference type="Gene3D" id="1.20.5.1930">
    <property type="match status" value="1"/>
</dbReference>
<evidence type="ECO:0000259" key="10">
    <source>
        <dbReference type="Pfam" id="PF07730"/>
    </source>
</evidence>
<keyword evidence="6 11" id="KW-0418">Kinase</keyword>
<dbReference type="Proteomes" id="UP000291591">
    <property type="component" value="Unassembled WGS sequence"/>
</dbReference>
<dbReference type="EC" id="2.7.13.3" evidence="2"/>
<dbReference type="InterPro" id="IPR036890">
    <property type="entry name" value="HATPase_C_sf"/>
</dbReference>
<evidence type="ECO:0000256" key="2">
    <source>
        <dbReference type="ARBA" id="ARBA00012438"/>
    </source>
</evidence>
<dbReference type="GO" id="GO:0000155">
    <property type="term" value="F:phosphorelay sensor kinase activity"/>
    <property type="evidence" value="ECO:0007669"/>
    <property type="project" value="InterPro"/>
</dbReference>
<keyword evidence="7" id="KW-0067">ATP-binding</keyword>
<gene>
    <name evidence="11" type="ORF">EV383_2261</name>
</gene>
<protein>
    <recommendedName>
        <fullName evidence="2">histidine kinase</fullName>
        <ecNumber evidence="2">2.7.13.3</ecNumber>
    </recommendedName>
</protein>
<dbReference type="GO" id="GO:0016020">
    <property type="term" value="C:membrane"/>
    <property type="evidence" value="ECO:0007669"/>
    <property type="project" value="InterPro"/>
</dbReference>
<feature type="transmembrane region" description="Helical" evidence="9">
    <location>
        <begin position="146"/>
        <end position="168"/>
    </location>
</feature>
<dbReference type="SUPFAM" id="SSF55874">
    <property type="entry name" value="ATPase domain of HSP90 chaperone/DNA topoisomerase II/histidine kinase"/>
    <property type="match status" value="1"/>
</dbReference>
<organism evidence="11 12">
    <name type="scientific">Pseudonocardia sediminis</name>
    <dbReference type="NCBI Taxonomy" id="1397368"/>
    <lineage>
        <taxon>Bacteria</taxon>
        <taxon>Bacillati</taxon>
        <taxon>Actinomycetota</taxon>
        <taxon>Actinomycetes</taxon>
        <taxon>Pseudonocardiales</taxon>
        <taxon>Pseudonocardiaceae</taxon>
        <taxon>Pseudonocardia</taxon>
    </lineage>
</organism>
<keyword evidence="3" id="KW-0597">Phosphoprotein</keyword>
<keyword evidence="5" id="KW-0547">Nucleotide-binding</keyword>
<dbReference type="Pfam" id="PF07730">
    <property type="entry name" value="HisKA_3"/>
    <property type="match status" value="1"/>
</dbReference>
<dbReference type="AlphaFoldDB" id="A0A4Q7UUH1"/>
<dbReference type="GO" id="GO:0005524">
    <property type="term" value="F:ATP binding"/>
    <property type="evidence" value="ECO:0007669"/>
    <property type="project" value="UniProtKB-KW"/>
</dbReference>
<evidence type="ECO:0000313" key="12">
    <source>
        <dbReference type="Proteomes" id="UP000291591"/>
    </source>
</evidence>
<evidence type="ECO:0000256" key="9">
    <source>
        <dbReference type="SAM" id="Phobius"/>
    </source>
</evidence>